<reference evidence="4" key="1">
    <citation type="submission" date="2014-09" db="EMBL/GenBank/DDBJ databases">
        <authorList>
            <person name="Sharma Rahul"/>
            <person name="Thines Marco"/>
        </authorList>
    </citation>
    <scope>NUCLEOTIDE SEQUENCE [LARGE SCALE GENOMIC DNA]</scope>
</reference>
<dbReference type="Proteomes" id="UP000054928">
    <property type="component" value="Unassembled WGS sequence"/>
</dbReference>
<organism evidence="3 4">
    <name type="scientific">Plasmopara halstedii</name>
    <name type="common">Downy mildew of sunflower</name>
    <dbReference type="NCBI Taxonomy" id="4781"/>
    <lineage>
        <taxon>Eukaryota</taxon>
        <taxon>Sar</taxon>
        <taxon>Stramenopiles</taxon>
        <taxon>Oomycota</taxon>
        <taxon>Peronosporomycetes</taxon>
        <taxon>Peronosporales</taxon>
        <taxon>Peronosporaceae</taxon>
        <taxon>Plasmopara</taxon>
    </lineage>
</organism>
<name>A0A0P1A4D0_PLAHL</name>
<accession>A0A0P1A4D0</accession>
<dbReference type="RefSeq" id="XP_024571753.1">
    <property type="nucleotide sequence ID" value="XM_024723582.1"/>
</dbReference>
<sequence length="1453" mass="167981">MDVAPIKTACDSKPPHFIELDKLGKDREKSEWYDEDKEHKSKDSEDCLQSQIQREAIDQDAKQIETQLQLNLKQQQAHYAHQRRIFENLRKQSYLSSNGIIPTNSSTQYQSSSSRKSSYAAIPNINFQHESLPPDSQACPKAYENHSLSEDEWSLNEVDTIAKKLFNCNHEQAHAEAQCTFVSKDDQRWSQKDPTAPLKEMHHQEASNNALHRQSKLLHRLQLENNRFYHEMKSLQEQNESLKERCEIREDEVVRLREQMNEFESQFQPTLVDEKTVAQTRQKTKAMQRTITAAQAEIFDLQAALQEAGDSQSQLKSDCQLMISDLEQQVRRWKRTTKQLRRHELCSNQEIEKYKKTVLSLERKLIDTERQVKKKECETARFAAITEKKTAHCKAVEMSATDCVIRLEDKIETLQEAHEHECKKRKEMETACCNLQLRMEHLQAEYALRLEKQRELEQQIVDFQENLMKCEQTSQDQLEKMAFQLEECDSRRNGDAATINGLREEYESLENRLRESQVKAKELKSHLMNEAHVVKRHAEALGAYMKRVLDSKDNLDLLALISQEDLDQSSCKLQMAELLFVQDAMSILQTETINLVREFQRTKHMSRQQGNNLSLAIDRVSELEQLQAQEAVMMKDLRDQCKVAEEARAIVTQEKLDILEWSGKCCKRKEETESELTMCKQLLNGLRKTIHDALKTENFRIDLDVEHDELLVQACHSFENEIAALVAIKDHWRGKYEKCLNDVKDKQAQNQSLNEIISEKTEEFQKSVCEVERVYSEKLHVQQLQFEKQCLKLANDHAVLESKFRGESVRVVEKEGDIAKLQQMVDGMENDRSVFTSILHLFVLVVQPLVLQVGDLQAQKRYLLRENAEYAKQHEQIECIGNVLREMLPAVVQDDEKVCERPGRRVFRHVVSTVLAINRFRIFADHRQSTYGLAAPFMKTKRYTLATAAHLIVIKVLPPRQTLSESAIRLLLDRFQNLNITLKLGEVVDASRVMSANLPVFLGNLIYNVMMVIDPTLDRLFVASDNGKARCKRVADQYNDLSTVALIRKRILALGQRVADLLHQRNLLQQENGELQSQLNEQTNSLKEMHVLSERCDDLQHEMAALRSQTDSELQKAQKEHNANDQERQLQESNLVAAQAKIEALLCQVFRLQGQIEQVEAEKSTLQCVLDQLQSKSIEEESKANYLSSLSRRLEEEVRSLKQAIKSAHELYQKASLQLEQEVLEKAKLHTMVNLLRQKEENETQKFREERLQKLEKTLRSGLKEEKSCIETMVRQNEETAYGANSTLSTNKPTEQSSFAQNIDTVVSKNVAPSSRQHTCENSVSDKNGKNDDLFRLPSSPFNHSTSFYFSKDWQRSNVPRAPKDANSGSSRIYKFQTDTIDLNNLVTMNSLTKSNESNSNEQSRKRVETEKVNATVYDYINRMDDKLSKVYGIPPSTKVRRSQLVKNPIWDT</sequence>
<dbReference type="STRING" id="4781.A0A0P1A4D0"/>
<dbReference type="EMBL" id="CCYD01000041">
    <property type="protein sequence ID" value="CEG35384.1"/>
    <property type="molecule type" value="Genomic_DNA"/>
</dbReference>
<proteinExistence type="predicted"/>
<feature type="coiled-coil region" evidence="1">
    <location>
        <begin position="499"/>
        <end position="526"/>
    </location>
</feature>
<protein>
    <submittedName>
        <fullName evidence="3">Uncharacterized protein</fullName>
    </submittedName>
</protein>
<feature type="coiled-coil region" evidence="1">
    <location>
        <begin position="323"/>
        <end position="378"/>
    </location>
</feature>
<dbReference type="OMA" id="MNIVHEF"/>
<feature type="compositionally biased region" description="Basic and acidic residues" evidence="2">
    <location>
        <begin position="1113"/>
        <end position="1129"/>
    </location>
</feature>
<feature type="region of interest" description="Disordered" evidence="2">
    <location>
        <begin position="1"/>
        <end position="47"/>
    </location>
</feature>
<feature type="region of interest" description="Disordered" evidence="2">
    <location>
        <begin position="188"/>
        <end position="209"/>
    </location>
</feature>
<feature type="coiled-coil region" evidence="1">
    <location>
        <begin position="439"/>
        <end position="473"/>
    </location>
</feature>
<evidence type="ECO:0000313" key="4">
    <source>
        <dbReference type="Proteomes" id="UP000054928"/>
    </source>
</evidence>
<keyword evidence="1" id="KW-0175">Coiled coil</keyword>
<feature type="region of interest" description="Disordered" evidence="2">
    <location>
        <begin position="1107"/>
        <end position="1129"/>
    </location>
</feature>
<feature type="coiled-coil region" evidence="1">
    <location>
        <begin position="218"/>
        <end position="266"/>
    </location>
</feature>
<dbReference type="OrthoDB" id="75762at2759"/>
<evidence type="ECO:0000256" key="1">
    <source>
        <dbReference type="SAM" id="Coils"/>
    </source>
</evidence>
<feature type="compositionally biased region" description="Basic and acidic residues" evidence="2">
    <location>
        <begin position="13"/>
        <end position="45"/>
    </location>
</feature>
<evidence type="ECO:0000256" key="2">
    <source>
        <dbReference type="SAM" id="MobiDB-lite"/>
    </source>
</evidence>
<keyword evidence="4" id="KW-1185">Reference proteome</keyword>
<evidence type="ECO:0000313" key="3">
    <source>
        <dbReference type="EMBL" id="CEG35384.1"/>
    </source>
</evidence>
<dbReference type="GeneID" id="36404562"/>